<evidence type="ECO:0000313" key="3">
    <source>
        <dbReference type="EMBL" id="MDD0989694.1"/>
    </source>
</evidence>
<sequence length="524" mass="57176">MLISTEPTAAADRALAEYPARVNLAERLVASRRDSQRTSFRGPGFQLTFQQLDRLVRRQAAGLCRQGVARDERILIALDDGPELAVMFFAALAMGALPVVLNPRLDAAAIAHLLADARPALCIVQPAQAELWAAAPGVNTLDAGACMGWLEASHPDDLWCEFTEKPAQAPVLIQYTSGSTGQPKGVIHSARSLLACCEDFAVGQLGLNEHDVVYSVPKAFFGYGMGNSLFFPLYVGACAVMDGAWPSAERVRAVLREHRPTVLFAVPAVYGMLLEDAVEPQALNLRLAFSAGAPLPANLIRRWQQRYRPNLHDGIGSTELCHIFATSYPDALQPGKVGRMLPGWHARIVDAAGNDVATGESGVLLVKAPSMAVGYWERPEQQAARFKAGWYCTGDLFSQDPQGLLTFHGREDDRFKVFGRWVAPVEIENLLISLMPDLRDCYLVAGCTDEECRPVLFVRANGAADDLVQQVETLMHAHLESYKRPVHIAVPSEIPLNRNGKPDRKALARLADQLLRGAAEVRAC</sequence>
<protein>
    <submittedName>
        <fullName evidence="3">AMP-binding protein</fullName>
    </submittedName>
</protein>
<dbReference type="PANTHER" id="PTHR43352">
    <property type="entry name" value="ACETYL-COA SYNTHETASE"/>
    <property type="match status" value="1"/>
</dbReference>
<feature type="domain" description="AMP-dependent synthetase/ligase" evidence="2">
    <location>
        <begin position="32"/>
        <end position="376"/>
    </location>
</feature>
<keyword evidence="4" id="KW-1185">Reference proteome</keyword>
<dbReference type="InterPro" id="IPR042099">
    <property type="entry name" value="ANL_N_sf"/>
</dbReference>
<keyword evidence="1" id="KW-0436">Ligase</keyword>
<gene>
    <name evidence="3" type="ORF">M5G11_04020</name>
</gene>
<organism evidence="3 4">
    <name type="scientific">Pseudomonas fontis</name>
    <dbReference type="NCBI Taxonomy" id="2942633"/>
    <lineage>
        <taxon>Bacteria</taxon>
        <taxon>Pseudomonadati</taxon>
        <taxon>Pseudomonadota</taxon>
        <taxon>Gammaproteobacteria</taxon>
        <taxon>Pseudomonadales</taxon>
        <taxon>Pseudomonadaceae</taxon>
        <taxon>Pseudomonas</taxon>
    </lineage>
</organism>
<evidence type="ECO:0000313" key="4">
    <source>
        <dbReference type="Proteomes" id="UP001148203"/>
    </source>
</evidence>
<dbReference type="Proteomes" id="UP001148203">
    <property type="component" value="Unassembled WGS sequence"/>
</dbReference>
<dbReference type="Gene3D" id="3.40.50.12780">
    <property type="entry name" value="N-terminal domain of ligase-like"/>
    <property type="match status" value="1"/>
</dbReference>
<dbReference type="RefSeq" id="WP_273909523.1">
    <property type="nucleotide sequence ID" value="NZ_JAMDGX010000016.1"/>
</dbReference>
<dbReference type="Gene3D" id="3.30.300.30">
    <property type="match status" value="1"/>
</dbReference>
<evidence type="ECO:0000259" key="2">
    <source>
        <dbReference type="Pfam" id="PF00501"/>
    </source>
</evidence>
<dbReference type="InterPro" id="IPR000873">
    <property type="entry name" value="AMP-dep_synth/lig_dom"/>
</dbReference>
<comment type="caution">
    <text evidence="3">The sequence shown here is derived from an EMBL/GenBank/DDBJ whole genome shotgun (WGS) entry which is preliminary data.</text>
</comment>
<accession>A0ABT5NNG7</accession>
<dbReference type="PANTHER" id="PTHR43352:SF1">
    <property type="entry name" value="ANTHRANILATE--COA LIGASE"/>
    <property type="match status" value="1"/>
</dbReference>
<evidence type="ECO:0000256" key="1">
    <source>
        <dbReference type="ARBA" id="ARBA00022598"/>
    </source>
</evidence>
<dbReference type="InterPro" id="IPR045851">
    <property type="entry name" value="AMP-bd_C_sf"/>
</dbReference>
<name>A0ABT5NNG7_9PSED</name>
<dbReference type="EMBL" id="JAMDGY010000011">
    <property type="protein sequence ID" value="MDD0989694.1"/>
    <property type="molecule type" value="Genomic_DNA"/>
</dbReference>
<reference evidence="3 4" key="1">
    <citation type="submission" date="2022-05" db="EMBL/GenBank/DDBJ databases">
        <title>Novel Pseudomonas spp. Isolated from a Rainbow Trout Aquaculture Facility.</title>
        <authorList>
            <person name="Testerman T."/>
            <person name="Graf J."/>
        </authorList>
    </citation>
    <scope>NUCLEOTIDE SEQUENCE [LARGE SCALE GENOMIC DNA]</scope>
    <source>
        <strain evidence="3 4">ID681</strain>
    </source>
</reference>
<dbReference type="Pfam" id="PF00501">
    <property type="entry name" value="AMP-binding"/>
    <property type="match status" value="1"/>
</dbReference>
<dbReference type="PROSITE" id="PS00455">
    <property type="entry name" value="AMP_BINDING"/>
    <property type="match status" value="1"/>
</dbReference>
<dbReference type="InterPro" id="IPR020845">
    <property type="entry name" value="AMP-binding_CS"/>
</dbReference>
<dbReference type="SUPFAM" id="SSF56801">
    <property type="entry name" value="Acetyl-CoA synthetase-like"/>
    <property type="match status" value="1"/>
</dbReference>
<proteinExistence type="predicted"/>